<dbReference type="SUPFAM" id="SSF51735">
    <property type="entry name" value="NAD(P)-binding Rossmann-fold domains"/>
    <property type="match status" value="1"/>
</dbReference>
<gene>
    <name evidence="2" type="ORF">KC207_16070</name>
</gene>
<keyword evidence="3" id="KW-1185">Reference proteome</keyword>
<dbReference type="Gene3D" id="3.30.360.10">
    <property type="entry name" value="Dihydrodipicolinate Reductase, domain 2"/>
    <property type="match status" value="1"/>
</dbReference>
<proteinExistence type="predicted"/>
<dbReference type="InterPro" id="IPR000683">
    <property type="entry name" value="Gfo/Idh/MocA-like_OxRdtase_N"/>
</dbReference>
<name>A0A941DBV0_9MICO</name>
<organism evidence="2 3">
    <name type="scientific">Phycicoccus avicenniae</name>
    <dbReference type="NCBI Taxonomy" id="2828860"/>
    <lineage>
        <taxon>Bacteria</taxon>
        <taxon>Bacillati</taxon>
        <taxon>Actinomycetota</taxon>
        <taxon>Actinomycetes</taxon>
        <taxon>Micrococcales</taxon>
        <taxon>Intrasporangiaceae</taxon>
        <taxon>Phycicoccus</taxon>
    </lineage>
</organism>
<dbReference type="EMBL" id="JAGSNF010000024">
    <property type="protein sequence ID" value="MBR7744813.1"/>
    <property type="molecule type" value="Genomic_DNA"/>
</dbReference>
<protein>
    <submittedName>
        <fullName evidence="2">Gfo/Idh/MocA family oxidoreductase</fullName>
    </submittedName>
</protein>
<reference evidence="2" key="1">
    <citation type="submission" date="2021-04" db="EMBL/GenBank/DDBJ databases">
        <title>Phycicoccus avicenniae sp. nov., a novel endophytic actinomycetes isolated from branch of Avicennia mariana.</title>
        <authorList>
            <person name="Tuo L."/>
        </authorList>
    </citation>
    <scope>NUCLEOTIDE SEQUENCE</scope>
    <source>
        <strain evidence="2">BSK3Z-2</strain>
    </source>
</reference>
<evidence type="ECO:0000313" key="2">
    <source>
        <dbReference type="EMBL" id="MBR7744813.1"/>
    </source>
</evidence>
<dbReference type="Proteomes" id="UP000677016">
    <property type="component" value="Unassembled WGS sequence"/>
</dbReference>
<feature type="domain" description="Gfo/Idh/MocA-like oxidoreductase N-terminal" evidence="1">
    <location>
        <begin position="7"/>
        <end position="123"/>
    </location>
</feature>
<dbReference type="InterPro" id="IPR052515">
    <property type="entry name" value="Gfo/Idh/MocA_Oxidoreductase"/>
</dbReference>
<dbReference type="AlphaFoldDB" id="A0A941DBV0"/>
<comment type="caution">
    <text evidence="2">The sequence shown here is derived from an EMBL/GenBank/DDBJ whole genome shotgun (WGS) entry which is preliminary data.</text>
</comment>
<dbReference type="PANTHER" id="PTHR43249:SF1">
    <property type="entry name" value="D-GLUCOSIDE 3-DEHYDROGENASE"/>
    <property type="match status" value="1"/>
</dbReference>
<dbReference type="RefSeq" id="WP_211604340.1">
    <property type="nucleotide sequence ID" value="NZ_JAGSNF010000024.1"/>
</dbReference>
<dbReference type="Pfam" id="PF01408">
    <property type="entry name" value="GFO_IDH_MocA"/>
    <property type="match status" value="1"/>
</dbReference>
<evidence type="ECO:0000259" key="1">
    <source>
        <dbReference type="Pfam" id="PF01408"/>
    </source>
</evidence>
<accession>A0A941DBV0</accession>
<dbReference type="GO" id="GO:0000166">
    <property type="term" value="F:nucleotide binding"/>
    <property type="evidence" value="ECO:0007669"/>
    <property type="project" value="InterPro"/>
</dbReference>
<dbReference type="InterPro" id="IPR036291">
    <property type="entry name" value="NAD(P)-bd_dom_sf"/>
</dbReference>
<evidence type="ECO:0000313" key="3">
    <source>
        <dbReference type="Proteomes" id="UP000677016"/>
    </source>
</evidence>
<dbReference type="PANTHER" id="PTHR43249">
    <property type="entry name" value="UDP-N-ACETYL-2-AMINO-2-DEOXY-D-GLUCURONATE OXIDASE"/>
    <property type="match status" value="1"/>
</dbReference>
<dbReference type="SUPFAM" id="SSF55347">
    <property type="entry name" value="Glyceraldehyde-3-phosphate dehydrogenase-like, C-terminal domain"/>
    <property type="match status" value="1"/>
</dbReference>
<dbReference type="Gene3D" id="3.40.50.720">
    <property type="entry name" value="NAD(P)-binding Rossmann-like Domain"/>
    <property type="match status" value="1"/>
</dbReference>
<sequence length="388" mass="42373">MSEPSGISVAVVGLGFGEDFLPVYLAHPQVREVAVVDTDERRLTTVADRFGVEARYTDVAEMLADDRWDAVHVLVPVPLHADVAVAVLEAGKHCACAVPMALELDDLTRVVEAERASGKRYMMMETTVYGREYRYVRDQLDSGRLGTVTGYRGFHHQNLDGYPEYWRGYPPMKYSTHALAPLLALTGTTVESVVAHGSGTLTEDRRGRFDNPFPAEKGLFTLRGSDVLGEVEMSFFQVARPYIEGYDVHGDRASVEWPADHEGPLVVHDLLPLEEVQPETGLRGRRARTDLVVPPDDVSDLPRELARFVADFEVVPADGGPALHREAAHGGSHPHLVHEFVSAIVEDRPTAIDAPTAAAWTAPGICAHESALAGGARVEVPQFPTGRS</sequence>